<dbReference type="Proteomes" id="UP000028984">
    <property type="component" value="Unassembled WGS sequence"/>
</dbReference>
<organism evidence="3 4">
    <name type="scientific">Bifidobacterium reuteri DSM 23975</name>
    <dbReference type="NCBI Taxonomy" id="1437610"/>
    <lineage>
        <taxon>Bacteria</taxon>
        <taxon>Bacillati</taxon>
        <taxon>Actinomycetota</taxon>
        <taxon>Actinomycetes</taxon>
        <taxon>Bifidobacteriales</taxon>
        <taxon>Bifidobacteriaceae</taxon>
        <taxon>Bifidobacterium</taxon>
    </lineage>
</organism>
<evidence type="ECO:0000313" key="3">
    <source>
        <dbReference type="EMBL" id="KFI86196.1"/>
    </source>
</evidence>
<proteinExistence type="predicted"/>
<keyword evidence="4" id="KW-1185">Reference proteome</keyword>
<dbReference type="AlphaFoldDB" id="A0A087CSE6"/>
<keyword evidence="2" id="KW-1133">Transmembrane helix</keyword>
<evidence type="ECO:0000313" key="4">
    <source>
        <dbReference type="Proteomes" id="UP000028984"/>
    </source>
</evidence>
<gene>
    <name evidence="3" type="ORF">BREU_1365</name>
</gene>
<evidence type="ECO:0000256" key="2">
    <source>
        <dbReference type="SAM" id="Phobius"/>
    </source>
</evidence>
<dbReference type="RefSeq" id="WP_223847955.1">
    <property type="nucleotide sequence ID" value="NZ_JDUW01000030.1"/>
</dbReference>
<dbReference type="Pfam" id="PF16938">
    <property type="entry name" value="Phage_holin_Dp1"/>
    <property type="match status" value="1"/>
</dbReference>
<dbReference type="STRING" id="1437610.BREU_1365"/>
<keyword evidence="2" id="KW-0812">Transmembrane</keyword>
<name>A0A087CSE6_9BIFI</name>
<dbReference type="EMBL" id="JGZK01000005">
    <property type="protein sequence ID" value="KFI86196.1"/>
    <property type="molecule type" value="Genomic_DNA"/>
</dbReference>
<keyword evidence="2" id="KW-0472">Membrane</keyword>
<evidence type="ECO:0000256" key="1">
    <source>
        <dbReference type="SAM" id="MobiDB-lite"/>
    </source>
</evidence>
<dbReference type="InterPro" id="IPR031612">
    <property type="entry name" value="Phage_holin_Dp1"/>
</dbReference>
<feature type="transmembrane region" description="Helical" evidence="2">
    <location>
        <begin position="81"/>
        <end position="101"/>
    </location>
</feature>
<sequence length="108" mass="11137">MAAAPETTTMDTEADLQPVDTPGVADHKASDLNGDNVPDWLIPSRVYDILKWLALVVLPALSVLVAALGPIWGWGDLAGQIATSVNAVTLFLGAIIGASAIKAASSRS</sequence>
<comment type="caution">
    <text evidence="3">The sequence shown here is derived from an EMBL/GenBank/DDBJ whole genome shotgun (WGS) entry which is preliminary data.</text>
</comment>
<feature type="compositionally biased region" description="Polar residues" evidence="1">
    <location>
        <begin position="1"/>
        <end position="11"/>
    </location>
</feature>
<protein>
    <submittedName>
        <fullName evidence="3">Phage holin-like protein</fullName>
    </submittedName>
</protein>
<accession>A0A087CSE6</accession>
<feature type="transmembrane region" description="Helical" evidence="2">
    <location>
        <begin position="52"/>
        <end position="75"/>
    </location>
</feature>
<feature type="region of interest" description="Disordered" evidence="1">
    <location>
        <begin position="1"/>
        <end position="35"/>
    </location>
</feature>
<reference evidence="3 4" key="1">
    <citation type="submission" date="2014-03" db="EMBL/GenBank/DDBJ databases">
        <title>Genomics of Bifidobacteria.</title>
        <authorList>
            <person name="Ventura M."/>
            <person name="Milani C."/>
            <person name="Lugli G.A."/>
        </authorList>
    </citation>
    <scope>NUCLEOTIDE SEQUENCE [LARGE SCALE GENOMIC DNA]</scope>
    <source>
        <strain evidence="3 4">DSM 23975</strain>
    </source>
</reference>
<dbReference type="eggNOG" id="ENOG5033DW0">
    <property type="taxonomic scope" value="Bacteria"/>
</dbReference>